<evidence type="ECO:0000256" key="6">
    <source>
        <dbReference type="SAM" id="MobiDB-lite"/>
    </source>
</evidence>
<feature type="region of interest" description="Disordered" evidence="6">
    <location>
        <begin position="13"/>
        <end position="88"/>
    </location>
</feature>
<feature type="domain" description="Origin recognition complex subunit 3 N-terminal" evidence="7">
    <location>
        <begin position="77"/>
        <end position="358"/>
    </location>
</feature>
<evidence type="ECO:0000256" key="5">
    <source>
        <dbReference type="ARBA" id="ARBA00023242"/>
    </source>
</evidence>
<keyword evidence="4" id="KW-0238">DNA-binding</keyword>
<dbReference type="Pfam" id="PF07034">
    <property type="entry name" value="ORC3_N"/>
    <property type="match status" value="1"/>
</dbReference>
<dbReference type="InterPro" id="IPR045667">
    <property type="entry name" value="ORC3_N"/>
</dbReference>
<keyword evidence="5" id="KW-0539">Nucleus</keyword>
<evidence type="ECO:0000259" key="8">
    <source>
        <dbReference type="Pfam" id="PF18137"/>
    </source>
</evidence>
<dbReference type="InterPro" id="IPR040855">
    <property type="entry name" value="ORC_WH_C"/>
</dbReference>
<evidence type="ECO:0000256" key="1">
    <source>
        <dbReference type="ARBA" id="ARBA00004123"/>
    </source>
</evidence>
<dbReference type="PANTHER" id="PTHR12748:SF0">
    <property type="entry name" value="ORIGIN RECOGNITION COMPLEX SUBUNIT 3"/>
    <property type="match status" value="1"/>
</dbReference>
<keyword evidence="3" id="KW-0235">DNA replication</keyword>
<dbReference type="Proteomes" id="UP000728032">
    <property type="component" value="Unassembled WGS sequence"/>
</dbReference>
<comment type="subcellular location">
    <subcellularLocation>
        <location evidence="1">Nucleus</location>
    </subcellularLocation>
</comment>
<reference evidence="9" key="1">
    <citation type="submission" date="2020-11" db="EMBL/GenBank/DDBJ databases">
        <authorList>
            <person name="Tran Van P."/>
        </authorList>
    </citation>
    <scope>NUCLEOTIDE SEQUENCE</scope>
</reference>
<comment type="similarity">
    <text evidence="2">Belongs to the ORC3 family.</text>
</comment>
<evidence type="ECO:0000313" key="9">
    <source>
        <dbReference type="EMBL" id="CAD7652305.1"/>
    </source>
</evidence>
<evidence type="ECO:0000256" key="4">
    <source>
        <dbReference type="ARBA" id="ARBA00023125"/>
    </source>
</evidence>
<proteinExistence type="inferred from homology"/>
<evidence type="ECO:0000313" key="10">
    <source>
        <dbReference type="Proteomes" id="UP000728032"/>
    </source>
</evidence>
<protein>
    <recommendedName>
        <fullName evidence="11">Origin recognition complex subunit 3</fullName>
    </recommendedName>
</protein>
<dbReference type="EMBL" id="CAJPVJ010005387">
    <property type="protein sequence ID" value="CAG2169492.1"/>
    <property type="molecule type" value="Genomic_DNA"/>
</dbReference>
<name>A0A7R9QPE8_9ACAR</name>
<dbReference type="GO" id="GO:0031261">
    <property type="term" value="C:DNA replication preinitiation complex"/>
    <property type="evidence" value="ECO:0007669"/>
    <property type="project" value="TreeGrafter"/>
</dbReference>
<feature type="domain" description="Origin recognition complex subunit 3 winged helix C-terminal" evidence="8">
    <location>
        <begin position="496"/>
        <end position="581"/>
    </location>
</feature>
<dbReference type="GO" id="GO:0006270">
    <property type="term" value="P:DNA replication initiation"/>
    <property type="evidence" value="ECO:0007669"/>
    <property type="project" value="TreeGrafter"/>
</dbReference>
<dbReference type="Pfam" id="PF18137">
    <property type="entry name" value="WHD_ORC"/>
    <property type="match status" value="1"/>
</dbReference>
<dbReference type="InterPro" id="IPR020795">
    <property type="entry name" value="ORC3"/>
</dbReference>
<evidence type="ECO:0000256" key="3">
    <source>
        <dbReference type="ARBA" id="ARBA00022705"/>
    </source>
</evidence>
<accession>A0A7R9QPE8</accession>
<organism evidence="9">
    <name type="scientific">Oppiella nova</name>
    <dbReference type="NCBI Taxonomy" id="334625"/>
    <lineage>
        <taxon>Eukaryota</taxon>
        <taxon>Metazoa</taxon>
        <taxon>Ecdysozoa</taxon>
        <taxon>Arthropoda</taxon>
        <taxon>Chelicerata</taxon>
        <taxon>Arachnida</taxon>
        <taxon>Acari</taxon>
        <taxon>Acariformes</taxon>
        <taxon>Sarcoptiformes</taxon>
        <taxon>Oribatida</taxon>
        <taxon>Brachypylina</taxon>
        <taxon>Oppioidea</taxon>
        <taxon>Oppiidae</taxon>
        <taxon>Oppiella</taxon>
    </lineage>
</organism>
<dbReference type="PANTHER" id="PTHR12748">
    <property type="entry name" value="ORIGIN RECOGNITION COMPLEX SUBUNIT 3"/>
    <property type="match status" value="1"/>
</dbReference>
<sequence length="673" mass="76210">MSSEDFSTNVCQYFRPKTLNGSPAKTVNGSPIKTSRRSPFKTLRSTPVKTLNGSPVKSMSRSPVKTPKTSPNKSNANPKANPKTSAFDSRRNHLLMKLMSKFDDKMTRVRDRMFEPLMQSLFTFVSQNCLTNQMRETSFETKLTANVGLIPTALLSIGMNSSEHKFICDLLMETIQDLTSVVVYLNRSQNAKDMSLIFKAISDSILTTEVIESADLDEHQIKRMTFGSLFRIYEENVLAINTNNFCPPIVLFLDEIESFDHSLVTTLILILKEYMQTIPFILIMSKSNETTSLQHLLPSSATDYLLVNNFQSVSGHQVVDEIITELFIQSDIRFKLGPNVLDFMLKMFENQWTYSLEMCLSDNSVNSETPQPLIKTLITRRKLLMGLVDESPPKPQVVVEKAEVLELKDKLAKLKTRSQWKETIKPLNKPKMLSKFDVWRDETIASIGQILNAATHPMSRPMSQVIFFDAIDSVKQRLFVDQRSDTQKSLSTPLTDAKRSETDFHILHYIYNDSQAVVNMYDWFQTFVELITPLTTSPAKKSKTEGKSDENIVRFLNAVSDFEYMGLLESSKRKTDHLNRLDCPSNQAYDKSVDGLHIKKECALAPCHLRDPKLVFITFADQCKNNDDDCIYCCGTDGCNKDGSALISAHNLLIVTMLFISFLVVNSSPIAVN</sequence>
<feature type="compositionally biased region" description="Polar residues" evidence="6">
    <location>
        <begin position="19"/>
        <end position="33"/>
    </location>
</feature>
<feature type="compositionally biased region" description="Polar residues" evidence="6">
    <location>
        <begin position="43"/>
        <end position="69"/>
    </location>
</feature>
<feature type="compositionally biased region" description="Low complexity" evidence="6">
    <location>
        <begin position="70"/>
        <end position="83"/>
    </location>
</feature>
<dbReference type="AlphaFoldDB" id="A0A7R9QPE8"/>
<gene>
    <name evidence="9" type="ORF">ONB1V03_LOCUS8969</name>
</gene>
<evidence type="ECO:0000256" key="2">
    <source>
        <dbReference type="ARBA" id="ARBA00010977"/>
    </source>
</evidence>
<dbReference type="GO" id="GO:0003688">
    <property type="term" value="F:DNA replication origin binding"/>
    <property type="evidence" value="ECO:0007669"/>
    <property type="project" value="TreeGrafter"/>
</dbReference>
<dbReference type="GO" id="GO:0005664">
    <property type="term" value="C:nuclear origin of replication recognition complex"/>
    <property type="evidence" value="ECO:0007669"/>
    <property type="project" value="InterPro"/>
</dbReference>
<dbReference type="OrthoDB" id="10265211at2759"/>
<evidence type="ECO:0000259" key="7">
    <source>
        <dbReference type="Pfam" id="PF07034"/>
    </source>
</evidence>
<keyword evidence="10" id="KW-1185">Reference proteome</keyword>
<dbReference type="GO" id="GO:0005656">
    <property type="term" value="C:nuclear pre-replicative complex"/>
    <property type="evidence" value="ECO:0007669"/>
    <property type="project" value="TreeGrafter"/>
</dbReference>
<dbReference type="EMBL" id="OC920212">
    <property type="protein sequence ID" value="CAD7652305.1"/>
    <property type="molecule type" value="Genomic_DNA"/>
</dbReference>
<evidence type="ECO:0008006" key="11">
    <source>
        <dbReference type="Google" id="ProtNLM"/>
    </source>
</evidence>
<dbReference type="CDD" id="cd20704">
    <property type="entry name" value="Orc3"/>
    <property type="match status" value="1"/>
</dbReference>